<feature type="region of interest" description="Disordered" evidence="1">
    <location>
        <begin position="227"/>
        <end position="250"/>
    </location>
</feature>
<feature type="transmembrane region" description="Helical" evidence="2">
    <location>
        <begin position="44"/>
        <end position="65"/>
    </location>
</feature>
<reference evidence="3 4" key="1">
    <citation type="submission" date="2019-10" db="EMBL/GenBank/DDBJ databases">
        <title>Nocardioides novel species isolated from the excrement of Marmot.</title>
        <authorList>
            <person name="Zhang G."/>
        </authorList>
    </citation>
    <scope>NUCLEOTIDE SEQUENCE [LARGE SCALE GENOMIC DNA]</scope>
    <source>
        <strain evidence="4">zg-579</strain>
    </source>
</reference>
<evidence type="ECO:0000313" key="3">
    <source>
        <dbReference type="EMBL" id="MTB96551.1"/>
    </source>
</evidence>
<dbReference type="InterPro" id="IPR025445">
    <property type="entry name" value="DUF4191"/>
</dbReference>
<dbReference type="RefSeq" id="WP_154616414.1">
    <property type="nucleotide sequence ID" value="NZ_CP053660.1"/>
</dbReference>
<dbReference type="AlphaFoldDB" id="A0A6I3JEK9"/>
<dbReference type="EMBL" id="WLCI01000016">
    <property type="protein sequence ID" value="MTB96551.1"/>
    <property type="molecule type" value="Genomic_DNA"/>
</dbReference>
<evidence type="ECO:0000313" key="4">
    <source>
        <dbReference type="Proteomes" id="UP000433406"/>
    </source>
</evidence>
<comment type="caution">
    <text evidence="3">The sequence shown here is derived from an EMBL/GenBank/DDBJ whole genome shotgun (WGS) entry which is preliminary data.</text>
</comment>
<name>A0A6I3JEK9_9ACTN</name>
<gene>
    <name evidence="3" type="ORF">GGQ22_15860</name>
</gene>
<organism evidence="3 4">
    <name type="scientific">Nocardioides marmotae</name>
    <dbReference type="NCBI Taxonomy" id="2663857"/>
    <lineage>
        <taxon>Bacteria</taxon>
        <taxon>Bacillati</taxon>
        <taxon>Actinomycetota</taxon>
        <taxon>Actinomycetes</taxon>
        <taxon>Propionibacteriales</taxon>
        <taxon>Nocardioidaceae</taxon>
        <taxon>Nocardioides</taxon>
    </lineage>
</organism>
<keyword evidence="2" id="KW-0472">Membrane</keyword>
<accession>A0A6I3JEK9</accession>
<evidence type="ECO:0000256" key="2">
    <source>
        <dbReference type="SAM" id="Phobius"/>
    </source>
</evidence>
<dbReference type="Proteomes" id="UP000433406">
    <property type="component" value="Unassembled WGS sequence"/>
</dbReference>
<proteinExistence type="predicted"/>
<keyword evidence="2" id="KW-0812">Transmembrane</keyword>
<dbReference type="Pfam" id="PF13829">
    <property type="entry name" value="DUF4191"/>
    <property type="match status" value="1"/>
</dbReference>
<feature type="region of interest" description="Disordered" evidence="1">
    <location>
        <begin position="1"/>
        <end position="21"/>
    </location>
</feature>
<keyword evidence="2" id="KW-1133">Transmembrane helix</keyword>
<feature type="transmembrane region" description="Helical" evidence="2">
    <location>
        <begin position="71"/>
        <end position="93"/>
    </location>
</feature>
<feature type="compositionally biased region" description="Low complexity" evidence="1">
    <location>
        <begin position="11"/>
        <end position="21"/>
    </location>
</feature>
<evidence type="ECO:0000256" key="1">
    <source>
        <dbReference type="SAM" id="MobiDB-lite"/>
    </source>
</evidence>
<protein>
    <submittedName>
        <fullName evidence="3">DUF4191 family protein</fullName>
    </submittedName>
</protein>
<keyword evidence="4" id="KW-1185">Reference proteome</keyword>
<sequence>MAKDASKKNAKTTAAAAQTSTADMSRRKQLVETYKMTRRTDRRVGLYTFGAAVLAGFLGFLVFWLLPGSGIIGWILAVVGSLLSGSLAAMIIFGRRAQNAAYQQMEGQPGAAAAALRMLRRGWKADPVIAFNKNQDVVHRVVGPPGIVLVGEGSSPNRVRQLLVTERRKHERVASDVPIHEVVCGNGEGEVPLPKLVRHVQKLGKQVKPAEMTDVLSRLKALDATRSNIPLPKGPIPTSMKGMRGNLRGR</sequence>